<dbReference type="InterPro" id="IPR036390">
    <property type="entry name" value="WH_DNA-bd_sf"/>
</dbReference>
<dbReference type="SUPFAM" id="SSF52540">
    <property type="entry name" value="P-loop containing nucleoside triphosphate hydrolases"/>
    <property type="match status" value="1"/>
</dbReference>
<comment type="similarity">
    <text evidence="1 5">Belongs to the CDC6/cdc18 family.</text>
</comment>
<dbReference type="InterPro" id="IPR014277">
    <property type="entry name" value="Orc1/Cdc6_arc"/>
</dbReference>
<organism evidence="8 9">
    <name type="scientific">Halocatena salina</name>
    <dbReference type="NCBI Taxonomy" id="2934340"/>
    <lineage>
        <taxon>Archaea</taxon>
        <taxon>Methanobacteriati</taxon>
        <taxon>Methanobacteriota</taxon>
        <taxon>Stenosarchaea group</taxon>
        <taxon>Halobacteria</taxon>
        <taxon>Halobacteriales</taxon>
        <taxon>Natronomonadaceae</taxon>
        <taxon>Halocatena</taxon>
    </lineage>
</organism>
<dbReference type="GO" id="GO:0006260">
    <property type="term" value="P:DNA replication"/>
    <property type="evidence" value="ECO:0007669"/>
    <property type="project" value="UniProtKB-UniRule"/>
</dbReference>
<dbReference type="PANTHER" id="PTHR10763:SF22">
    <property type="entry name" value="ORC1-TYPE DNA REPLICATION PROTEIN"/>
    <property type="match status" value="1"/>
</dbReference>
<dbReference type="Gene3D" id="1.10.8.60">
    <property type="match status" value="1"/>
</dbReference>
<dbReference type="Pfam" id="PF13191">
    <property type="entry name" value="AAA_16"/>
    <property type="match status" value="1"/>
</dbReference>
<dbReference type="CDD" id="cd08768">
    <property type="entry name" value="Cdc6_C"/>
    <property type="match status" value="1"/>
</dbReference>
<dbReference type="SMART" id="SM01074">
    <property type="entry name" value="Cdc6_C"/>
    <property type="match status" value="1"/>
</dbReference>
<evidence type="ECO:0000256" key="4">
    <source>
        <dbReference type="ARBA" id="ARBA00022840"/>
    </source>
</evidence>
<feature type="binding site" evidence="5">
    <location>
        <position position="211"/>
    </location>
    <ligand>
        <name>ATP</name>
        <dbReference type="ChEBI" id="CHEBI:30616"/>
    </ligand>
</feature>
<name>A0A8U0A650_9EURY</name>
<dbReference type="AlphaFoldDB" id="A0A8U0A650"/>
<dbReference type="InterPro" id="IPR003593">
    <property type="entry name" value="AAA+_ATPase"/>
</dbReference>
<dbReference type="SUPFAM" id="SSF46785">
    <property type="entry name" value="Winged helix' DNA-binding domain"/>
    <property type="match status" value="1"/>
</dbReference>
<accession>A0A8U0A650</accession>
<dbReference type="Proteomes" id="UP000831768">
    <property type="component" value="Chromosome"/>
</dbReference>
<dbReference type="InterPro" id="IPR055237">
    <property type="entry name" value="Cdc6_lid"/>
</dbReference>
<dbReference type="Gene3D" id="1.10.10.10">
    <property type="entry name" value="Winged helix-like DNA-binding domain superfamily/Winged helix DNA-binding domain"/>
    <property type="match status" value="1"/>
</dbReference>
<dbReference type="Gene3D" id="3.40.50.300">
    <property type="entry name" value="P-loop containing nucleotide triphosphate hydrolases"/>
    <property type="match status" value="1"/>
</dbReference>
<sequence length="399" mass="44716">MNDPFEGLTSQIFDNKHVLEEDYDPETILEREAEIEAYRNALKDVLFGRSPSNIFIYGKTGVGKTAVTRYMMDALQYQVEKRDEADRLHVLFHNCNNDSAYGTLRAFINTLRSDDAPTFPKKGLSTSDALEEFYSLLDEISGTFLLVLDEIDHLAKVNSLLYEIPRARSNGHLDQAKIGVIGISNNYRFRDSLSPKVKGTLMEKELSFSPYDADELRTILSHRAEKAFVEDAYVQSAIALCAAKAAQDTGSARQALDLLSTGGDIAEDNGDDTVTDDHILAAETRVQRGRVRNKIRDQTPHAQLILEAIAQLEESQETPVRSKTIQSTYEQVATYWGTDPLSSLRSVQDHLSELKMLGFLSRTERNDGRAGGAYYEYELAMDADAVFTARKEIEEESTT</sequence>
<dbReference type="KEGG" id="haad:MW046_02875"/>
<evidence type="ECO:0000259" key="7">
    <source>
        <dbReference type="SMART" id="SM01074"/>
    </source>
</evidence>
<comment type="function">
    <text evidence="5">Involved in regulation of DNA replication.</text>
</comment>
<evidence type="ECO:0000256" key="2">
    <source>
        <dbReference type="ARBA" id="ARBA00022705"/>
    </source>
</evidence>
<dbReference type="EMBL" id="CP096019">
    <property type="protein sequence ID" value="UPM43397.1"/>
    <property type="molecule type" value="Genomic_DNA"/>
</dbReference>
<dbReference type="PANTHER" id="PTHR10763">
    <property type="entry name" value="CELL DIVISION CONTROL PROTEIN 6-RELATED"/>
    <property type="match status" value="1"/>
</dbReference>
<dbReference type="InterPro" id="IPR015163">
    <property type="entry name" value="Cdc6_C"/>
</dbReference>
<feature type="domain" description="AAA+ ATPase" evidence="6">
    <location>
        <begin position="50"/>
        <end position="234"/>
    </location>
</feature>
<reference evidence="8" key="1">
    <citation type="submission" date="2022-04" db="EMBL/GenBank/DDBJ databases">
        <title>Halocatena sp. nov., isolated from a salt lake.</title>
        <authorList>
            <person name="Cui H.-L."/>
        </authorList>
    </citation>
    <scope>NUCLEOTIDE SEQUENCE</scope>
    <source>
        <strain evidence="8">AD-1</strain>
    </source>
</reference>
<dbReference type="InterPro" id="IPR050311">
    <property type="entry name" value="ORC1/CDC6"/>
</dbReference>
<proteinExistence type="inferred from homology"/>
<dbReference type="Pfam" id="PF22703">
    <property type="entry name" value="Cdc6_lid"/>
    <property type="match status" value="1"/>
</dbReference>
<evidence type="ECO:0000313" key="9">
    <source>
        <dbReference type="Proteomes" id="UP000831768"/>
    </source>
</evidence>
<evidence type="ECO:0000256" key="5">
    <source>
        <dbReference type="HAMAP-Rule" id="MF_01407"/>
    </source>
</evidence>
<dbReference type="RefSeq" id="WP_247994064.1">
    <property type="nucleotide sequence ID" value="NZ_CP096019.1"/>
</dbReference>
<evidence type="ECO:0000313" key="8">
    <source>
        <dbReference type="EMBL" id="UPM43397.1"/>
    </source>
</evidence>
<evidence type="ECO:0000256" key="1">
    <source>
        <dbReference type="ARBA" id="ARBA00006184"/>
    </source>
</evidence>
<keyword evidence="9" id="KW-1185">Reference proteome</keyword>
<dbReference type="GeneID" id="71926956"/>
<dbReference type="InterPro" id="IPR036388">
    <property type="entry name" value="WH-like_DNA-bd_sf"/>
</dbReference>
<keyword evidence="3 5" id="KW-0547">Nucleotide-binding</keyword>
<evidence type="ECO:0000256" key="3">
    <source>
        <dbReference type="ARBA" id="ARBA00022741"/>
    </source>
</evidence>
<feature type="binding site" evidence="5">
    <location>
        <begin position="62"/>
        <end position="66"/>
    </location>
    <ligand>
        <name>ATP</name>
        <dbReference type="ChEBI" id="CHEBI:30616"/>
    </ligand>
</feature>
<dbReference type="HAMAP" id="MF_01407">
    <property type="entry name" value="ORC1_type_DNA_replic_protein"/>
    <property type="match status" value="1"/>
</dbReference>
<gene>
    <name evidence="8" type="ORF">MW046_02875</name>
</gene>
<feature type="binding site" evidence="5">
    <location>
        <position position="223"/>
    </location>
    <ligand>
        <name>ATP</name>
        <dbReference type="ChEBI" id="CHEBI:30616"/>
    </ligand>
</feature>
<feature type="domain" description="Cdc6 C-terminal" evidence="7">
    <location>
        <begin position="306"/>
        <end position="390"/>
    </location>
</feature>
<dbReference type="InterPro" id="IPR027417">
    <property type="entry name" value="P-loop_NTPase"/>
</dbReference>
<evidence type="ECO:0000259" key="6">
    <source>
        <dbReference type="SMART" id="SM00382"/>
    </source>
</evidence>
<dbReference type="SMART" id="SM00382">
    <property type="entry name" value="AAA"/>
    <property type="match status" value="1"/>
</dbReference>
<keyword evidence="2 5" id="KW-0235">DNA replication</keyword>
<dbReference type="InterPro" id="IPR041664">
    <property type="entry name" value="AAA_16"/>
</dbReference>
<dbReference type="NCBIfam" id="TIGR02928">
    <property type="entry name" value="orc1/cdc6 family replication initiation protein"/>
    <property type="match status" value="1"/>
</dbReference>
<dbReference type="Pfam" id="PF09079">
    <property type="entry name" value="WHD_Cdc6"/>
    <property type="match status" value="1"/>
</dbReference>
<dbReference type="GO" id="GO:0005524">
    <property type="term" value="F:ATP binding"/>
    <property type="evidence" value="ECO:0007669"/>
    <property type="project" value="UniProtKB-UniRule"/>
</dbReference>
<protein>
    <recommendedName>
        <fullName evidence="5">ORC1-type DNA replication protein</fullName>
    </recommendedName>
</protein>
<keyword evidence="4 5" id="KW-0067">ATP-binding</keyword>